<accession>A0A9E9P3F6</accession>
<dbReference type="EMBL" id="CP098242">
    <property type="protein sequence ID" value="WAW10170.1"/>
    <property type="molecule type" value="Genomic_DNA"/>
</dbReference>
<evidence type="ECO:0000313" key="10">
    <source>
        <dbReference type="Proteomes" id="UP001156215"/>
    </source>
</evidence>
<keyword evidence="4 6" id="KW-1133">Transmembrane helix</keyword>
<protein>
    <submittedName>
        <fullName evidence="9">FtsX-like permease family protein</fullName>
    </submittedName>
</protein>
<feature type="transmembrane region" description="Helical" evidence="6">
    <location>
        <begin position="293"/>
        <end position="317"/>
    </location>
</feature>
<dbReference type="PANTHER" id="PTHR43738">
    <property type="entry name" value="ABC TRANSPORTER, MEMBRANE PROTEIN"/>
    <property type="match status" value="1"/>
</dbReference>
<keyword evidence="2" id="KW-1003">Cell membrane</keyword>
<organism evidence="9 10">
    <name type="scientific">Oxalobacter vibrioformis</name>
    <dbReference type="NCBI Taxonomy" id="933080"/>
    <lineage>
        <taxon>Bacteria</taxon>
        <taxon>Pseudomonadati</taxon>
        <taxon>Pseudomonadota</taxon>
        <taxon>Betaproteobacteria</taxon>
        <taxon>Burkholderiales</taxon>
        <taxon>Oxalobacteraceae</taxon>
        <taxon>Oxalobacter</taxon>
    </lineage>
</organism>
<dbReference type="PANTHER" id="PTHR43738:SF2">
    <property type="entry name" value="ABC TRANSPORTER PERMEASE"/>
    <property type="match status" value="1"/>
</dbReference>
<dbReference type="AlphaFoldDB" id="A0A9E9P3F6"/>
<gene>
    <name evidence="9" type="ORF">NB640_00405</name>
</gene>
<keyword evidence="3 6" id="KW-0812">Transmembrane</keyword>
<evidence type="ECO:0000256" key="3">
    <source>
        <dbReference type="ARBA" id="ARBA00022692"/>
    </source>
</evidence>
<dbReference type="RefSeq" id="WP_269309172.1">
    <property type="nucleotide sequence ID" value="NZ_CP098242.1"/>
</dbReference>
<evidence type="ECO:0000256" key="5">
    <source>
        <dbReference type="ARBA" id="ARBA00023136"/>
    </source>
</evidence>
<keyword evidence="5 6" id="KW-0472">Membrane</keyword>
<name>A0A9E9P3F6_9BURK</name>
<evidence type="ECO:0000256" key="2">
    <source>
        <dbReference type="ARBA" id="ARBA00022475"/>
    </source>
</evidence>
<dbReference type="Pfam" id="PF12704">
    <property type="entry name" value="MacB_PCD"/>
    <property type="match status" value="1"/>
</dbReference>
<comment type="subcellular location">
    <subcellularLocation>
        <location evidence="1">Cell membrane</location>
        <topology evidence="1">Multi-pass membrane protein</topology>
    </subcellularLocation>
</comment>
<evidence type="ECO:0000313" key="9">
    <source>
        <dbReference type="EMBL" id="WAW10170.1"/>
    </source>
</evidence>
<dbReference type="Pfam" id="PF02687">
    <property type="entry name" value="FtsX"/>
    <property type="match status" value="1"/>
</dbReference>
<dbReference type="Proteomes" id="UP001156215">
    <property type="component" value="Chromosome"/>
</dbReference>
<evidence type="ECO:0000259" key="7">
    <source>
        <dbReference type="Pfam" id="PF02687"/>
    </source>
</evidence>
<feature type="domain" description="MacB-like periplasmic core" evidence="8">
    <location>
        <begin position="21"/>
        <end position="210"/>
    </location>
</feature>
<feature type="transmembrane region" description="Helical" evidence="6">
    <location>
        <begin position="338"/>
        <end position="366"/>
    </location>
</feature>
<dbReference type="InterPro" id="IPR025857">
    <property type="entry name" value="MacB_PCD"/>
</dbReference>
<feature type="transmembrane region" description="Helical" evidence="6">
    <location>
        <begin position="386"/>
        <end position="408"/>
    </location>
</feature>
<keyword evidence="10" id="KW-1185">Reference proteome</keyword>
<feature type="transmembrane region" description="Helical" evidence="6">
    <location>
        <begin position="20"/>
        <end position="39"/>
    </location>
</feature>
<sequence length="423" mass="45337">MSHLVYLLRLAAKSAWNRRFTLFLIVFSICLSTTLLLGIERMRVQVKEGFMDSVSGVDLIVGARGSNVQLVLYTVFRMGGATNNMGYDSAQRLAENPMVAWTIPVSLGDSHRHFPVLATNQNYFEHFRYGNAKALQFESGKPFTGVFDVVIGADVARALGYKVGSQIVLSHGSGGISMTDHTDKPFVVTGILEKTGTPVDRTLHIGLDGMEAIHLGWEGGTPVKGLNILPEHVKKFDLTPKSVTAVMVGLNKRAQVFALQREIMNDKQEALMGVLPGVALDELWTMLNVGEKALLAVSFLVALAGLAGLASSILAGLGERRRELAVLRSVGAKPHEIVLLLLSEGVLLLLSGMLAGVVCLNLALAATSSVIEKKWGLSLFPGFPGAGEWCLLGGIFVVGLMAALIPAIRAYRMSLSDGLTASV</sequence>
<evidence type="ECO:0000256" key="4">
    <source>
        <dbReference type="ARBA" id="ARBA00022989"/>
    </source>
</evidence>
<dbReference type="InterPro" id="IPR003838">
    <property type="entry name" value="ABC3_permease_C"/>
</dbReference>
<dbReference type="InterPro" id="IPR051125">
    <property type="entry name" value="ABC-4/HrtB_transporter"/>
</dbReference>
<dbReference type="KEGG" id="ovb:NB640_00405"/>
<reference evidence="9" key="1">
    <citation type="journal article" date="2022" name="Front. Microbiol.">
        <title>New perspectives on an old grouping: The genomic and phenotypic variability of Oxalobacter formigenes and the implications for calcium oxalate stone prevention.</title>
        <authorList>
            <person name="Chmiel J.A."/>
            <person name="Carr C."/>
            <person name="Stuivenberg G.A."/>
            <person name="Venema R."/>
            <person name="Chanyi R.M."/>
            <person name="Al K.F."/>
            <person name="Giguere D."/>
            <person name="Say H."/>
            <person name="Akouris P.P."/>
            <person name="Dominguez Romero S.A."/>
            <person name="Kwong A."/>
            <person name="Tai V."/>
            <person name="Koval S.F."/>
            <person name="Razvi H."/>
            <person name="Bjazevic J."/>
            <person name="Burton J.P."/>
        </authorList>
    </citation>
    <scope>NUCLEOTIDE SEQUENCE</scope>
    <source>
        <strain evidence="9">WoOx3</strain>
    </source>
</reference>
<evidence type="ECO:0000256" key="6">
    <source>
        <dbReference type="SAM" id="Phobius"/>
    </source>
</evidence>
<dbReference type="GO" id="GO:0005886">
    <property type="term" value="C:plasma membrane"/>
    <property type="evidence" value="ECO:0007669"/>
    <property type="project" value="UniProtKB-SubCell"/>
</dbReference>
<evidence type="ECO:0000259" key="8">
    <source>
        <dbReference type="Pfam" id="PF12704"/>
    </source>
</evidence>
<proteinExistence type="predicted"/>
<evidence type="ECO:0000256" key="1">
    <source>
        <dbReference type="ARBA" id="ARBA00004651"/>
    </source>
</evidence>
<feature type="domain" description="ABC3 transporter permease C-terminal" evidence="7">
    <location>
        <begin position="296"/>
        <end position="414"/>
    </location>
</feature>